<proteinExistence type="predicted"/>
<accession>A0A453RW30</accession>
<dbReference type="AlphaFoldDB" id="A0A453RW30"/>
<reference evidence="1" key="3">
    <citation type="journal article" date="2017" name="Nature">
        <title>Genome sequence of the progenitor of the wheat D genome Aegilops tauschii.</title>
        <authorList>
            <person name="Luo M.C."/>
            <person name="Gu Y.Q."/>
            <person name="Puiu D."/>
            <person name="Wang H."/>
            <person name="Twardziok S.O."/>
            <person name="Deal K.R."/>
            <person name="Huo N."/>
            <person name="Zhu T."/>
            <person name="Wang L."/>
            <person name="Wang Y."/>
            <person name="McGuire P.E."/>
            <person name="Liu S."/>
            <person name="Long H."/>
            <person name="Ramasamy R.K."/>
            <person name="Rodriguez J.C."/>
            <person name="Van S.L."/>
            <person name="Yuan L."/>
            <person name="Wang Z."/>
            <person name="Xia Z."/>
            <person name="Xiao L."/>
            <person name="Anderson O.D."/>
            <person name="Ouyang S."/>
            <person name="Liang Y."/>
            <person name="Zimin A.V."/>
            <person name="Pertea G."/>
            <person name="Qi P."/>
            <person name="Bennetzen J.L."/>
            <person name="Dai X."/>
            <person name="Dawson M.W."/>
            <person name="Muller H.G."/>
            <person name="Kugler K."/>
            <person name="Rivarola-Duarte L."/>
            <person name="Spannagl M."/>
            <person name="Mayer K.F.X."/>
            <person name="Lu F.H."/>
            <person name="Bevan M.W."/>
            <person name="Leroy P."/>
            <person name="Li P."/>
            <person name="You F.M."/>
            <person name="Sun Q."/>
            <person name="Liu Z."/>
            <person name="Lyons E."/>
            <person name="Wicker T."/>
            <person name="Salzberg S.L."/>
            <person name="Devos K.M."/>
            <person name="Dvorak J."/>
        </authorList>
    </citation>
    <scope>NUCLEOTIDE SEQUENCE [LARGE SCALE GENOMIC DNA]</scope>
    <source>
        <strain evidence="1">cv. AL8/78</strain>
    </source>
</reference>
<evidence type="ECO:0000313" key="1">
    <source>
        <dbReference type="EnsemblPlants" id="AET7Gv20732300.13"/>
    </source>
</evidence>
<dbReference type="EnsemblPlants" id="AET7Gv20732300.13">
    <property type="protein sequence ID" value="AET7Gv20732300.13"/>
    <property type="gene ID" value="AET7Gv20732300"/>
</dbReference>
<dbReference type="Gramene" id="AET7Gv20732300.13">
    <property type="protein sequence ID" value="AET7Gv20732300.13"/>
    <property type="gene ID" value="AET7Gv20732300"/>
</dbReference>
<reference evidence="2" key="1">
    <citation type="journal article" date="2014" name="Science">
        <title>Ancient hybridizations among the ancestral genomes of bread wheat.</title>
        <authorList>
            <consortium name="International Wheat Genome Sequencing Consortium,"/>
            <person name="Marcussen T."/>
            <person name="Sandve S.R."/>
            <person name="Heier L."/>
            <person name="Spannagl M."/>
            <person name="Pfeifer M."/>
            <person name="Jakobsen K.S."/>
            <person name="Wulff B.B."/>
            <person name="Steuernagel B."/>
            <person name="Mayer K.F."/>
            <person name="Olsen O.A."/>
        </authorList>
    </citation>
    <scope>NUCLEOTIDE SEQUENCE [LARGE SCALE GENOMIC DNA]</scope>
    <source>
        <strain evidence="2">cv. AL8/78</strain>
    </source>
</reference>
<reference evidence="1" key="5">
    <citation type="journal article" date="2021" name="G3 (Bethesda)">
        <title>Aegilops tauschii genome assembly Aet v5.0 features greater sequence contiguity and improved annotation.</title>
        <authorList>
            <person name="Wang L."/>
            <person name="Zhu T."/>
            <person name="Rodriguez J.C."/>
            <person name="Deal K.R."/>
            <person name="Dubcovsky J."/>
            <person name="McGuire P.E."/>
            <person name="Lux T."/>
            <person name="Spannagl M."/>
            <person name="Mayer K.F.X."/>
            <person name="Baldrich P."/>
            <person name="Meyers B.C."/>
            <person name="Huo N."/>
            <person name="Gu Y.Q."/>
            <person name="Zhou H."/>
            <person name="Devos K.M."/>
            <person name="Bennetzen J.L."/>
            <person name="Unver T."/>
            <person name="Budak H."/>
            <person name="Gulick P.J."/>
            <person name="Galiba G."/>
            <person name="Kalapos B."/>
            <person name="Nelson D.R."/>
            <person name="Li P."/>
            <person name="You F.M."/>
            <person name="Luo M.C."/>
            <person name="Dvorak J."/>
        </authorList>
    </citation>
    <scope>NUCLEOTIDE SEQUENCE [LARGE SCALE GENOMIC DNA]</scope>
    <source>
        <strain evidence="1">cv. AL8/78</strain>
    </source>
</reference>
<reference evidence="2" key="2">
    <citation type="journal article" date="2017" name="Nat. Plants">
        <title>The Aegilops tauschii genome reveals multiple impacts of transposons.</title>
        <authorList>
            <person name="Zhao G."/>
            <person name="Zou C."/>
            <person name="Li K."/>
            <person name="Wang K."/>
            <person name="Li T."/>
            <person name="Gao L."/>
            <person name="Zhang X."/>
            <person name="Wang H."/>
            <person name="Yang Z."/>
            <person name="Liu X."/>
            <person name="Jiang W."/>
            <person name="Mao L."/>
            <person name="Kong X."/>
            <person name="Jiao Y."/>
            <person name="Jia J."/>
        </authorList>
    </citation>
    <scope>NUCLEOTIDE SEQUENCE [LARGE SCALE GENOMIC DNA]</scope>
    <source>
        <strain evidence="2">cv. AL8/78</strain>
    </source>
</reference>
<dbReference type="Proteomes" id="UP000015105">
    <property type="component" value="Chromosome 7D"/>
</dbReference>
<keyword evidence="2" id="KW-1185">Reference proteome</keyword>
<name>A0A453RW30_AEGTS</name>
<protein>
    <submittedName>
        <fullName evidence="1">Uncharacterized protein</fullName>
    </submittedName>
</protein>
<organism evidence="1 2">
    <name type="scientific">Aegilops tauschii subsp. strangulata</name>
    <name type="common">Goatgrass</name>
    <dbReference type="NCBI Taxonomy" id="200361"/>
    <lineage>
        <taxon>Eukaryota</taxon>
        <taxon>Viridiplantae</taxon>
        <taxon>Streptophyta</taxon>
        <taxon>Embryophyta</taxon>
        <taxon>Tracheophyta</taxon>
        <taxon>Spermatophyta</taxon>
        <taxon>Magnoliopsida</taxon>
        <taxon>Liliopsida</taxon>
        <taxon>Poales</taxon>
        <taxon>Poaceae</taxon>
        <taxon>BOP clade</taxon>
        <taxon>Pooideae</taxon>
        <taxon>Triticodae</taxon>
        <taxon>Triticeae</taxon>
        <taxon>Triticinae</taxon>
        <taxon>Aegilops</taxon>
    </lineage>
</organism>
<reference evidence="1" key="4">
    <citation type="submission" date="2019-03" db="UniProtKB">
        <authorList>
            <consortium name="EnsemblPlants"/>
        </authorList>
    </citation>
    <scope>IDENTIFICATION</scope>
</reference>
<evidence type="ECO:0000313" key="2">
    <source>
        <dbReference type="Proteomes" id="UP000015105"/>
    </source>
</evidence>
<sequence>MYIVGIFVTNLAIEVSVKALFCLLNCLFFRLCLRLDDDVWEVQVHFHNRDNLERTMCISDITNHNLIELIETEGYGSRDYMCFVRNVGVGITGLEETSDDDKVDEMLNHIANEDKKIVNLTVTRDTGPRPVDLNKCHVCEQQLPFSDFGEPTMYEINNDGVLFISPSKNLEGATQVQHANAL</sequence>